<keyword evidence="1 3" id="KW-0807">Transducer</keyword>
<comment type="similarity">
    <text evidence="2">Belongs to the methyl-accepting chemotaxis (MCP) protein family.</text>
</comment>
<dbReference type="InterPro" id="IPR004089">
    <property type="entry name" value="MCPsignal_dom"/>
</dbReference>
<evidence type="ECO:0000313" key="6">
    <source>
        <dbReference type="EMBL" id="MBE9145841.1"/>
    </source>
</evidence>
<evidence type="ECO:0000313" key="7">
    <source>
        <dbReference type="Proteomes" id="UP000640725"/>
    </source>
</evidence>
<feature type="transmembrane region" description="Helical" evidence="4">
    <location>
        <begin position="7"/>
        <end position="31"/>
    </location>
</feature>
<name>A0ABR9UI50_9CYAN</name>
<dbReference type="SUPFAM" id="SSF58104">
    <property type="entry name" value="Methyl-accepting chemotaxis protein (MCP) signaling domain"/>
    <property type="match status" value="1"/>
</dbReference>
<dbReference type="Gene3D" id="1.10.287.950">
    <property type="entry name" value="Methyl-accepting chemotaxis protein"/>
    <property type="match status" value="1"/>
</dbReference>
<gene>
    <name evidence="6" type="ORF">IQ236_21865</name>
</gene>
<reference evidence="6 7" key="1">
    <citation type="submission" date="2020-10" db="EMBL/GenBank/DDBJ databases">
        <authorList>
            <person name="Castelo-Branco R."/>
            <person name="Eusebio N."/>
            <person name="Adriana R."/>
            <person name="Vieira A."/>
            <person name="Brugerolle De Fraissinette N."/>
            <person name="Rezende De Castro R."/>
            <person name="Schneider M.P."/>
            <person name="Vasconcelos V."/>
            <person name="Leao P.N."/>
        </authorList>
    </citation>
    <scope>NUCLEOTIDE SEQUENCE [LARGE SCALE GENOMIC DNA]</scope>
    <source>
        <strain evidence="6 7">LEGE 06226</strain>
    </source>
</reference>
<dbReference type="SMART" id="SM00283">
    <property type="entry name" value="MA"/>
    <property type="match status" value="1"/>
</dbReference>
<evidence type="ECO:0000259" key="5">
    <source>
        <dbReference type="PROSITE" id="PS50111"/>
    </source>
</evidence>
<sequence>MLNFNRLRYWIIGGYLIPIVLFVLVTGIVSFNVEKVRKTALEVERYNDAMQVINNLASATKDITIAARGYILNKNSQSNQLYQNAQSRYEIALKDLKPLIPDGEALKDVETLNQLMAELEEYYTLLFQLINDNQVDQALEIWKQGKGTTLSTSILEITQNIIALETQQAEEQHQRQNQALDNLLNTVWSATAIALFLSIFLGIGLITLILKRINQEAFQILQASQELVTIMESQERVTAQQATSVNQTTASMDELGASSRQSAEQAGTASAGANQVLLLAGGGSQRLWVETEINQSLKFKMEQVQQQIMRLSEHLGQIYSITNVVTDLANQTNMLALNASVEAVRAGENGKGFGVVATEIRKLADQSRKSAERISSIVTDIQTAANLTVRVTEDGSKSVQDIVRAINDVAVNLQQISLNTKQQSIAVEQVVDAMNNLNFVAKEMATSINQTKQGIEKLNETAKNLQTLV</sequence>
<evidence type="ECO:0000256" key="4">
    <source>
        <dbReference type="SAM" id="Phobius"/>
    </source>
</evidence>
<keyword evidence="4" id="KW-0472">Membrane</keyword>
<dbReference type="RefSeq" id="WP_193871239.1">
    <property type="nucleotide sequence ID" value="NZ_JADEWU010000070.1"/>
</dbReference>
<dbReference type="PRINTS" id="PR00260">
    <property type="entry name" value="CHEMTRNSDUCR"/>
</dbReference>
<dbReference type="Pfam" id="PF00015">
    <property type="entry name" value="MCPsignal"/>
    <property type="match status" value="1"/>
</dbReference>
<dbReference type="InterPro" id="IPR004090">
    <property type="entry name" value="Chemotax_Me-accpt_rcpt"/>
</dbReference>
<protein>
    <submittedName>
        <fullName evidence="6">CHASE3 domain-containing protein</fullName>
    </submittedName>
</protein>
<organism evidence="6 7">
    <name type="scientific">Planktothrix mougeotii LEGE 06226</name>
    <dbReference type="NCBI Taxonomy" id="1828728"/>
    <lineage>
        <taxon>Bacteria</taxon>
        <taxon>Bacillati</taxon>
        <taxon>Cyanobacteriota</taxon>
        <taxon>Cyanophyceae</taxon>
        <taxon>Oscillatoriophycideae</taxon>
        <taxon>Oscillatoriales</taxon>
        <taxon>Microcoleaceae</taxon>
        <taxon>Planktothrix</taxon>
    </lineage>
</organism>
<evidence type="ECO:0000256" key="1">
    <source>
        <dbReference type="ARBA" id="ARBA00023224"/>
    </source>
</evidence>
<dbReference type="PANTHER" id="PTHR32089:SF112">
    <property type="entry name" value="LYSOZYME-LIKE PROTEIN-RELATED"/>
    <property type="match status" value="1"/>
</dbReference>
<accession>A0ABR9UI50</accession>
<keyword evidence="4" id="KW-1133">Transmembrane helix</keyword>
<comment type="caution">
    <text evidence="6">The sequence shown here is derived from an EMBL/GenBank/DDBJ whole genome shotgun (WGS) entry which is preliminary data.</text>
</comment>
<dbReference type="InterPro" id="IPR007891">
    <property type="entry name" value="CHASE3"/>
</dbReference>
<keyword evidence="7" id="KW-1185">Reference proteome</keyword>
<proteinExistence type="inferred from homology"/>
<evidence type="ECO:0000256" key="3">
    <source>
        <dbReference type="PROSITE-ProRule" id="PRU00284"/>
    </source>
</evidence>
<feature type="domain" description="Methyl-accepting transducer" evidence="5">
    <location>
        <begin position="216"/>
        <end position="459"/>
    </location>
</feature>
<feature type="transmembrane region" description="Helical" evidence="4">
    <location>
        <begin position="187"/>
        <end position="210"/>
    </location>
</feature>
<dbReference type="PROSITE" id="PS50111">
    <property type="entry name" value="CHEMOTAXIS_TRANSDUC_2"/>
    <property type="match status" value="1"/>
</dbReference>
<dbReference type="Proteomes" id="UP000640725">
    <property type="component" value="Unassembled WGS sequence"/>
</dbReference>
<dbReference type="EMBL" id="JADEWU010000070">
    <property type="protein sequence ID" value="MBE9145841.1"/>
    <property type="molecule type" value="Genomic_DNA"/>
</dbReference>
<dbReference type="Pfam" id="PF05227">
    <property type="entry name" value="CHASE3"/>
    <property type="match status" value="1"/>
</dbReference>
<keyword evidence="4" id="KW-0812">Transmembrane</keyword>
<dbReference type="PANTHER" id="PTHR32089">
    <property type="entry name" value="METHYL-ACCEPTING CHEMOTAXIS PROTEIN MCPB"/>
    <property type="match status" value="1"/>
</dbReference>
<evidence type="ECO:0000256" key="2">
    <source>
        <dbReference type="ARBA" id="ARBA00029447"/>
    </source>
</evidence>